<dbReference type="Proteomes" id="UP000553957">
    <property type="component" value="Unassembled WGS sequence"/>
</dbReference>
<dbReference type="PANTHER" id="PTHR43649">
    <property type="entry name" value="ARABINOSE-BINDING PROTEIN-RELATED"/>
    <property type="match status" value="1"/>
</dbReference>
<dbReference type="GO" id="GO:0030313">
    <property type="term" value="C:cell envelope"/>
    <property type="evidence" value="ECO:0007669"/>
    <property type="project" value="UniProtKB-SubCell"/>
</dbReference>
<dbReference type="Gene3D" id="3.40.190.10">
    <property type="entry name" value="Periplasmic binding protein-like II"/>
    <property type="match status" value="1"/>
</dbReference>
<dbReference type="EMBL" id="JABJRC010000001">
    <property type="protein sequence ID" value="NOL39706.1"/>
    <property type="molecule type" value="Genomic_DNA"/>
</dbReference>
<keyword evidence="6" id="KW-0762">Sugar transport</keyword>
<keyword evidence="4 5" id="KW-0732">Signal</keyword>
<evidence type="ECO:0000313" key="9">
    <source>
        <dbReference type="Proteomes" id="UP000553957"/>
    </source>
</evidence>
<comment type="caution">
    <text evidence="7">The sequence shown here is derived from an EMBL/GenBank/DDBJ whole genome shotgun (WGS) entry which is preliminary data.</text>
</comment>
<dbReference type="Proteomes" id="UP000534306">
    <property type="component" value="Unassembled WGS sequence"/>
</dbReference>
<evidence type="ECO:0000256" key="1">
    <source>
        <dbReference type="ARBA" id="ARBA00004196"/>
    </source>
</evidence>
<evidence type="ECO:0000256" key="4">
    <source>
        <dbReference type="ARBA" id="ARBA00022729"/>
    </source>
</evidence>
<proteinExistence type="inferred from homology"/>
<dbReference type="InterPro" id="IPR006059">
    <property type="entry name" value="SBP"/>
</dbReference>
<dbReference type="PROSITE" id="PS51257">
    <property type="entry name" value="PROKAR_LIPOPROTEIN"/>
    <property type="match status" value="1"/>
</dbReference>
<keyword evidence="3" id="KW-0813">Transport</keyword>
<feature type="signal peptide" evidence="5">
    <location>
        <begin position="1"/>
        <end position="27"/>
    </location>
</feature>
<keyword evidence="8" id="KW-1185">Reference proteome</keyword>
<dbReference type="RefSeq" id="WP_171671534.1">
    <property type="nucleotide sequence ID" value="NZ_BAAAGT010000003.1"/>
</dbReference>
<dbReference type="AlphaFoldDB" id="A0A7Y4KXY1"/>
<evidence type="ECO:0000256" key="5">
    <source>
        <dbReference type="SAM" id="SignalP"/>
    </source>
</evidence>
<accession>A0A7Y4KXY1</accession>
<gene>
    <name evidence="6" type="ORF">HNR71_003330</name>
    <name evidence="7" type="ORF">HPO96_05560</name>
</gene>
<dbReference type="SUPFAM" id="SSF53850">
    <property type="entry name" value="Periplasmic binding protein-like II"/>
    <property type="match status" value="1"/>
</dbReference>
<reference evidence="7 8" key="1">
    <citation type="submission" date="2020-05" db="EMBL/GenBank/DDBJ databases">
        <title>Genome sequence of Kribbella sandramycini ATCC 39419.</title>
        <authorList>
            <person name="Maclea K.S."/>
            <person name="Fair J.L."/>
        </authorList>
    </citation>
    <scope>NUCLEOTIDE SEQUENCE [LARGE SCALE GENOMIC DNA]</scope>
    <source>
        <strain evidence="7 8">ATCC 39419</strain>
    </source>
</reference>
<dbReference type="EMBL" id="JACHKF010000001">
    <property type="protein sequence ID" value="MBB6567693.1"/>
    <property type="molecule type" value="Genomic_DNA"/>
</dbReference>
<evidence type="ECO:0000256" key="3">
    <source>
        <dbReference type="ARBA" id="ARBA00022448"/>
    </source>
</evidence>
<dbReference type="PANTHER" id="PTHR43649:SF31">
    <property type="entry name" value="SN-GLYCEROL-3-PHOSPHATE-BINDING PERIPLASMIC PROTEIN UGPB"/>
    <property type="match status" value="1"/>
</dbReference>
<comment type="subcellular location">
    <subcellularLocation>
        <location evidence="1">Cell envelope</location>
    </subcellularLocation>
</comment>
<evidence type="ECO:0000256" key="2">
    <source>
        <dbReference type="ARBA" id="ARBA00008520"/>
    </source>
</evidence>
<sequence>MPAISKPSTAKILAIALSSALAAGALAACTPSSGSGSGSGTVITLSGPNQWTSDTRTFGKAWDQLIADFHQANPDITVKTNVLPLSTFRDALTTQLTAGTASELIFNQVAGKPGQLLDLTPYLQKPNPYVEGSKSWISDFNQTYYNAATSKDSAGATTWVPFNLITVGIYYNSDLLAKAGVDVAQLATFGGFVKACQTLKSQGIEPVATDNGVLAPGWAGTAINSTLLTGVAQKYNVYDTSGKAGTATITTPKSWAKAILSGELKLTEEPSVAGAATTLKQWTDACASKNWSGVQAQGAFSGGIAFPGGKTAFAWGTNLSASELADKGFKYGTVTFPTIAKTDSPYASGAPAQFGIGTGGTSYSIPAYVEGAKRDAAVKFLQFVTSKKSTDWLAATGGIPSIADGQIPAAMKNLATPAWSTSPITLNGPFKSPTAKSAQSPTSGFLIGSKTLPEYLSQAQQDNEQWAKEQVSINKWTEEWSSK</sequence>
<organism evidence="7 8">
    <name type="scientific">Kribbella sandramycini</name>
    <dbReference type="NCBI Taxonomy" id="60450"/>
    <lineage>
        <taxon>Bacteria</taxon>
        <taxon>Bacillati</taxon>
        <taxon>Actinomycetota</taxon>
        <taxon>Actinomycetes</taxon>
        <taxon>Propionibacteriales</taxon>
        <taxon>Kribbellaceae</taxon>
        <taxon>Kribbella</taxon>
    </lineage>
</organism>
<evidence type="ECO:0000313" key="7">
    <source>
        <dbReference type="EMBL" id="NOL39706.1"/>
    </source>
</evidence>
<reference evidence="6 9" key="2">
    <citation type="submission" date="2020-08" db="EMBL/GenBank/DDBJ databases">
        <title>Sequencing the genomes of 1000 actinobacteria strains.</title>
        <authorList>
            <person name="Klenk H.-P."/>
        </authorList>
    </citation>
    <scope>NUCLEOTIDE SEQUENCE [LARGE SCALE GENOMIC DNA]</scope>
    <source>
        <strain evidence="6 9">DSM 15626</strain>
    </source>
</reference>
<evidence type="ECO:0000313" key="8">
    <source>
        <dbReference type="Proteomes" id="UP000534306"/>
    </source>
</evidence>
<dbReference type="Pfam" id="PF01547">
    <property type="entry name" value="SBP_bac_1"/>
    <property type="match status" value="1"/>
</dbReference>
<comment type="similarity">
    <text evidence="2">Belongs to the bacterial solute-binding protein 1 family.</text>
</comment>
<evidence type="ECO:0000313" key="6">
    <source>
        <dbReference type="EMBL" id="MBB6567693.1"/>
    </source>
</evidence>
<protein>
    <submittedName>
        <fullName evidence="7">Extracellular solute-binding protein</fullName>
    </submittedName>
    <submittedName>
        <fullName evidence="6">Multiple sugar transport system substrate-binding protein</fullName>
    </submittedName>
</protein>
<feature type="chain" id="PRO_5036217580" evidence="5">
    <location>
        <begin position="28"/>
        <end position="483"/>
    </location>
</feature>
<name>A0A7Y4KXY1_9ACTN</name>
<dbReference type="InterPro" id="IPR050490">
    <property type="entry name" value="Bact_solute-bd_prot1"/>
</dbReference>